<accession>A0A917YTP9</accession>
<dbReference type="InterPro" id="IPR055170">
    <property type="entry name" value="GFO_IDH_MocA-like_dom"/>
</dbReference>
<dbReference type="Gene3D" id="3.40.50.720">
    <property type="entry name" value="NAD(P)-binding Rossmann-like Domain"/>
    <property type="match status" value="1"/>
</dbReference>
<dbReference type="InterPro" id="IPR000683">
    <property type="entry name" value="Gfo/Idh/MocA-like_OxRdtase_N"/>
</dbReference>
<evidence type="ECO:0008006" key="6">
    <source>
        <dbReference type="Google" id="ProtNLM"/>
    </source>
</evidence>
<evidence type="ECO:0000313" key="4">
    <source>
        <dbReference type="EMBL" id="GGO65942.1"/>
    </source>
</evidence>
<evidence type="ECO:0000259" key="3">
    <source>
        <dbReference type="Pfam" id="PF22725"/>
    </source>
</evidence>
<proteinExistence type="predicted"/>
<gene>
    <name evidence="4" type="ORF">GCM10012289_18770</name>
</gene>
<dbReference type="SUPFAM" id="SSF55347">
    <property type="entry name" value="Glyceraldehyde-3-phosphate dehydrogenase-like, C-terminal domain"/>
    <property type="match status" value="1"/>
</dbReference>
<dbReference type="InterPro" id="IPR036291">
    <property type="entry name" value="NAD(P)-bd_dom_sf"/>
</dbReference>
<dbReference type="PANTHER" id="PTHR43818:SF11">
    <property type="entry name" value="BCDNA.GH03377"/>
    <property type="match status" value="1"/>
</dbReference>
<dbReference type="GO" id="GO:0016491">
    <property type="term" value="F:oxidoreductase activity"/>
    <property type="evidence" value="ECO:0007669"/>
    <property type="project" value="UniProtKB-KW"/>
</dbReference>
<dbReference type="InterPro" id="IPR029475">
    <property type="entry name" value="DUF6807"/>
</dbReference>
<feature type="domain" description="Gfo/Idh/MocA-like oxidoreductase N-terminal" evidence="2">
    <location>
        <begin position="4"/>
        <end position="122"/>
    </location>
</feature>
<evidence type="ECO:0000313" key="5">
    <source>
        <dbReference type="Proteomes" id="UP000646523"/>
    </source>
</evidence>
<dbReference type="Gene3D" id="3.30.360.10">
    <property type="entry name" value="Dihydrodipicolinate Reductase, domain 2"/>
    <property type="match status" value="1"/>
</dbReference>
<dbReference type="PANTHER" id="PTHR43818">
    <property type="entry name" value="BCDNA.GH03377"/>
    <property type="match status" value="1"/>
</dbReference>
<keyword evidence="5" id="KW-1185">Reference proteome</keyword>
<dbReference type="EMBL" id="BMNH01000004">
    <property type="protein sequence ID" value="GGO65942.1"/>
    <property type="molecule type" value="Genomic_DNA"/>
</dbReference>
<sequence>MTTRVVLAGAHGYGSHYLDRLRRLAPDIELAGICDVRPVDPASLAGLGTPEFSADLAGLLARTGARIAILATPIPTHAELALAALDAGAHVLVEKPTAATLADFDRMERAAAKAGLACQVGFQSLGSAAVPAVRELVASGAIGRVTGVGVAGSWPRPASYFTRSAWSGRRRLDGADVVDGALTNPFAHALATALAVAGAEDRDAIASVEAELFHANAIESDDTSAVRIITVSGLPIVAAVTLCAAERDEPYVLVHGERGRIRLTYTTDEVQVDDGPVRRYERTDLLENLVEHVRSGAGLLVPIQRTGGFMRVMEAIRLAPDPLPIAEDHQDRSGDGPVLPGIAGVVGACADRLALFSELGVSWAVPLAVSGAVVAEYVTRPELPLTAAPRPYLHPVRTLGGVVVTEERPEDHPHHLGAGLAVTDLGGRNFWGGRTYVRDQGPTWLDDHGVQRHVSFAGRDATGFTETLLWERPGEKPLVREERTVRAAPLSRGWALRFAFTLRNLTGRPLTVRSSATKGRAGAGYGGFFWRAPVASRRVRVFTASAEGESRVHGSRAPWLALASDDWTLVFAQDRVFAQDSGDPWFVRVAEYPGVGTALAWDTPLEFGAELSRGVAVAVADGRLSAEQAAALAAEL</sequence>
<protein>
    <recommendedName>
        <fullName evidence="6">Dehydrogenase</fullName>
    </recommendedName>
</protein>
<comment type="caution">
    <text evidence="4">The sequence shown here is derived from an EMBL/GenBank/DDBJ whole genome shotgun (WGS) entry which is preliminary data.</text>
</comment>
<keyword evidence="1" id="KW-0560">Oxidoreductase</keyword>
<evidence type="ECO:0000256" key="1">
    <source>
        <dbReference type="ARBA" id="ARBA00023002"/>
    </source>
</evidence>
<evidence type="ECO:0000259" key="2">
    <source>
        <dbReference type="Pfam" id="PF01408"/>
    </source>
</evidence>
<dbReference type="GO" id="GO:0000166">
    <property type="term" value="F:nucleotide binding"/>
    <property type="evidence" value="ECO:0007669"/>
    <property type="project" value="InterPro"/>
</dbReference>
<dbReference type="SUPFAM" id="SSF51735">
    <property type="entry name" value="NAD(P)-binding Rossmann-fold domains"/>
    <property type="match status" value="1"/>
</dbReference>
<name>A0A917YTP9_9ACTN</name>
<dbReference type="Proteomes" id="UP000646523">
    <property type="component" value="Unassembled WGS sequence"/>
</dbReference>
<dbReference type="RefSeq" id="WP_189123627.1">
    <property type="nucleotide sequence ID" value="NZ_BMNH01000004.1"/>
</dbReference>
<dbReference type="Pfam" id="PF14100">
    <property type="entry name" value="DUF6807"/>
    <property type="match status" value="1"/>
</dbReference>
<feature type="domain" description="GFO/IDH/MocA-like oxidoreductase" evidence="3">
    <location>
        <begin position="132"/>
        <end position="262"/>
    </location>
</feature>
<dbReference type="Pfam" id="PF22725">
    <property type="entry name" value="GFO_IDH_MocA_C3"/>
    <property type="match status" value="1"/>
</dbReference>
<organism evidence="4 5">
    <name type="scientific">Nonomuraea cavernae</name>
    <dbReference type="NCBI Taxonomy" id="2045107"/>
    <lineage>
        <taxon>Bacteria</taxon>
        <taxon>Bacillati</taxon>
        <taxon>Actinomycetota</taxon>
        <taxon>Actinomycetes</taxon>
        <taxon>Streptosporangiales</taxon>
        <taxon>Streptosporangiaceae</taxon>
        <taxon>Nonomuraea</taxon>
    </lineage>
</organism>
<reference evidence="4" key="1">
    <citation type="journal article" date="2014" name="Int. J. Syst. Evol. Microbiol.">
        <title>Complete genome sequence of Corynebacterium casei LMG S-19264T (=DSM 44701T), isolated from a smear-ripened cheese.</title>
        <authorList>
            <consortium name="US DOE Joint Genome Institute (JGI-PGF)"/>
            <person name="Walter F."/>
            <person name="Albersmeier A."/>
            <person name="Kalinowski J."/>
            <person name="Ruckert C."/>
        </authorList>
    </citation>
    <scope>NUCLEOTIDE SEQUENCE</scope>
    <source>
        <strain evidence="4">CGMCC 4.7368</strain>
    </source>
</reference>
<dbReference type="Pfam" id="PF01408">
    <property type="entry name" value="GFO_IDH_MocA"/>
    <property type="match status" value="1"/>
</dbReference>
<dbReference type="InterPro" id="IPR050463">
    <property type="entry name" value="Gfo/Idh/MocA_oxidrdct_glycsds"/>
</dbReference>
<dbReference type="AlphaFoldDB" id="A0A917YTP9"/>
<reference evidence="4" key="2">
    <citation type="submission" date="2020-09" db="EMBL/GenBank/DDBJ databases">
        <authorList>
            <person name="Sun Q."/>
            <person name="Zhou Y."/>
        </authorList>
    </citation>
    <scope>NUCLEOTIDE SEQUENCE</scope>
    <source>
        <strain evidence="4">CGMCC 4.7368</strain>
    </source>
</reference>